<dbReference type="SUPFAM" id="SSF56925">
    <property type="entry name" value="OMPA-like"/>
    <property type="match status" value="1"/>
</dbReference>
<sequence>MRFRKFSIPLLVLFCVFLSFVTNGQSRRIYKGQYHKGKSQPSISLKKISKNELLSIFGTVGYATYYGDLCDGIDCFKFRPQIGAGALLRTNYLGKRLNIRGDVRFFKLYSDDYYKYRNLNFRSTNWEFILSGQFDFYPYEKMMRRRPRINPYIYAGIGLMTFDPWGQFPDGKWHQLRQLETEHTKYGNVAFLYTAGFGLKFRYSYKWSFMVEGGYRYTTTDHIDDVSIQDYPDASSFNNSIAGQMSNKSTNFPYNGSDAQTPQDYRGNPKNKDGYFIFSAGVVYHFTKNHKPKFKGNDQLLRK</sequence>
<name>A0A6N4SPE3_CYTH3</name>
<feature type="compositionally biased region" description="Polar residues" evidence="1">
    <location>
        <begin position="249"/>
        <end position="263"/>
    </location>
</feature>
<keyword evidence="3" id="KW-1185">Reference proteome</keyword>
<dbReference type="InterPro" id="IPR011250">
    <property type="entry name" value="OMP/PagP_B-barrel"/>
</dbReference>
<evidence type="ECO:0000256" key="1">
    <source>
        <dbReference type="SAM" id="MobiDB-lite"/>
    </source>
</evidence>
<dbReference type="AlphaFoldDB" id="A0A6N4SPE3"/>
<evidence type="ECO:0000313" key="3">
    <source>
        <dbReference type="Proteomes" id="UP000001822"/>
    </source>
</evidence>
<dbReference type="Gene3D" id="2.40.160.20">
    <property type="match status" value="1"/>
</dbReference>
<reference evidence="2 3" key="1">
    <citation type="journal article" date="2007" name="Appl. Environ. Microbiol.">
        <title>Genome sequence of the cellulolytic gliding bacterium Cytophaga hutchinsonii.</title>
        <authorList>
            <person name="Xie G."/>
            <person name="Bruce D.C."/>
            <person name="Challacombe J.F."/>
            <person name="Chertkov O."/>
            <person name="Detter J.C."/>
            <person name="Gilna P."/>
            <person name="Han C.S."/>
            <person name="Lucas S."/>
            <person name="Misra M."/>
            <person name="Myers G.L."/>
            <person name="Richardson P."/>
            <person name="Tapia R."/>
            <person name="Thayer N."/>
            <person name="Thompson L.S."/>
            <person name="Brettin T.S."/>
            <person name="Henrissat B."/>
            <person name="Wilson D.B."/>
            <person name="McBride M.J."/>
        </authorList>
    </citation>
    <scope>NUCLEOTIDE SEQUENCE [LARGE SCALE GENOMIC DNA]</scope>
    <source>
        <strain evidence="3">ATCC 33406 / DSM 1761 / CIP 103989 / NBRC 15051 / NCIMB 9469 / D465</strain>
    </source>
</reference>
<evidence type="ECO:0000313" key="2">
    <source>
        <dbReference type="EMBL" id="ABG58199.1"/>
    </source>
</evidence>
<accession>A0A6N4SPE3</accession>
<dbReference type="KEGG" id="chu:CHU_0918"/>
<dbReference type="Proteomes" id="UP000001822">
    <property type="component" value="Chromosome"/>
</dbReference>
<gene>
    <name evidence="2" type="ordered locus">CHU_0918</name>
</gene>
<protein>
    <recommendedName>
        <fullName evidence="4">DUF6089 domain-containing protein</fullName>
    </recommendedName>
</protein>
<proteinExistence type="predicted"/>
<dbReference type="EMBL" id="CP000383">
    <property type="protein sequence ID" value="ABG58199.1"/>
    <property type="molecule type" value="Genomic_DNA"/>
</dbReference>
<feature type="region of interest" description="Disordered" evidence="1">
    <location>
        <begin position="249"/>
        <end position="268"/>
    </location>
</feature>
<evidence type="ECO:0008006" key="4">
    <source>
        <dbReference type="Google" id="ProtNLM"/>
    </source>
</evidence>
<organism evidence="2 3">
    <name type="scientific">Cytophaga hutchinsonii (strain ATCC 33406 / DSM 1761 / CIP 103989 / NBRC 15051 / NCIMB 9469 / D465)</name>
    <dbReference type="NCBI Taxonomy" id="269798"/>
    <lineage>
        <taxon>Bacteria</taxon>
        <taxon>Pseudomonadati</taxon>
        <taxon>Bacteroidota</taxon>
        <taxon>Cytophagia</taxon>
        <taxon>Cytophagales</taxon>
        <taxon>Cytophagaceae</taxon>
        <taxon>Cytophaga</taxon>
    </lineage>
</organism>
<dbReference type="OrthoDB" id="654178at2"/>